<feature type="chain" id="PRO_5005657520" evidence="1">
    <location>
        <begin position="23"/>
        <end position="116"/>
    </location>
</feature>
<evidence type="ECO:0000313" key="3">
    <source>
        <dbReference type="WBParaSite" id="ALUE_0002294601-mRNA-1"/>
    </source>
</evidence>
<proteinExistence type="predicted"/>
<reference evidence="3" key="1">
    <citation type="submission" date="2017-02" db="UniProtKB">
        <authorList>
            <consortium name="WormBaseParasite"/>
        </authorList>
    </citation>
    <scope>IDENTIFICATION</scope>
</reference>
<dbReference type="AlphaFoldDB" id="A0A0M3IW18"/>
<feature type="signal peptide" evidence="1">
    <location>
        <begin position="1"/>
        <end position="22"/>
    </location>
</feature>
<protein>
    <submittedName>
        <fullName evidence="3">Secreted protein</fullName>
    </submittedName>
</protein>
<dbReference type="Proteomes" id="UP000036681">
    <property type="component" value="Unplaced"/>
</dbReference>
<name>A0A0M3IW18_ASCLU</name>
<accession>A0A0M3IW18</accession>
<keyword evidence="2" id="KW-1185">Reference proteome</keyword>
<dbReference type="WBParaSite" id="ALUE_0002294601-mRNA-1">
    <property type="protein sequence ID" value="ALUE_0002294601-mRNA-1"/>
    <property type="gene ID" value="ALUE_0002294601"/>
</dbReference>
<organism evidence="2 3">
    <name type="scientific">Ascaris lumbricoides</name>
    <name type="common">Giant roundworm</name>
    <dbReference type="NCBI Taxonomy" id="6252"/>
    <lineage>
        <taxon>Eukaryota</taxon>
        <taxon>Metazoa</taxon>
        <taxon>Ecdysozoa</taxon>
        <taxon>Nematoda</taxon>
        <taxon>Chromadorea</taxon>
        <taxon>Rhabditida</taxon>
        <taxon>Spirurina</taxon>
        <taxon>Ascaridomorpha</taxon>
        <taxon>Ascaridoidea</taxon>
        <taxon>Ascarididae</taxon>
        <taxon>Ascaris</taxon>
    </lineage>
</organism>
<evidence type="ECO:0000313" key="2">
    <source>
        <dbReference type="Proteomes" id="UP000036681"/>
    </source>
</evidence>
<evidence type="ECO:0000256" key="1">
    <source>
        <dbReference type="SAM" id="SignalP"/>
    </source>
</evidence>
<keyword evidence="1" id="KW-0732">Signal</keyword>
<sequence>MIHSSRFLAIYVLLAALIYVHALECYDYYIQRGANGYSQKSTRPVKCPKSEYCIQLFGMLRTGPNSLRYVREQTCEKSKYVSGAVCKFSSGGRKPPKQLPLTALFEIQSYRAVIVG</sequence>